<organism evidence="1 2">
    <name type="scientific">Pseudoalteromonas undina</name>
    <dbReference type="NCBI Taxonomy" id="43660"/>
    <lineage>
        <taxon>Bacteria</taxon>
        <taxon>Pseudomonadati</taxon>
        <taxon>Pseudomonadota</taxon>
        <taxon>Gammaproteobacteria</taxon>
        <taxon>Alteromonadales</taxon>
        <taxon>Pseudoalteromonadaceae</taxon>
        <taxon>Pseudoalteromonas</taxon>
    </lineage>
</organism>
<evidence type="ECO:0000313" key="2">
    <source>
        <dbReference type="Proteomes" id="UP001374952"/>
    </source>
</evidence>
<dbReference type="EMBL" id="JBAKAX010000007">
    <property type="protein sequence ID" value="MEL0604349.1"/>
    <property type="molecule type" value="Genomic_DNA"/>
</dbReference>
<comment type="caution">
    <text evidence="1">The sequence shown here is derived from an EMBL/GenBank/DDBJ whole genome shotgun (WGS) entry which is preliminary data.</text>
</comment>
<dbReference type="Proteomes" id="UP001374952">
    <property type="component" value="Unassembled WGS sequence"/>
</dbReference>
<evidence type="ECO:0000313" key="1">
    <source>
        <dbReference type="EMBL" id="MEL0604349.1"/>
    </source>
</evidence>
<reference evidence="1" key="1">
    <citation type="submission" date="2024-02" db="EMBL/GenBank/DDBJ databases">
        <title>Bacteria isolated from the canopy kelp, Nereocystis luetkeana.</title>
        <authorList>
            <person name="Pfister C.A."/>
            <person name="Younker I.T."/>
            <person name="Light S.H."/>
        </authorList>
    </citation>
    <scope>NUCLEOTIDE SEQUENCE</scope>
    <source>
        <strain evidence="1">TN.2.01</strain>
    </source>
</reference>
<sequence length="113" mass="12805">MMLSIFLIASLSADFHLAGKTSAGLILCENLNNKATLEKIKEYSKLYNELNSYLSSELESNSDLSNRFYSAQVDFINSFENADKDKSLDESLLTTEKCQIHINKANQLIKKFQ</sequence>
<protein>
    <submittedName>
        <fullName evidence="1">Uncharacterized protein</fullName>
    </submittedName>
</protein>
<name>A0ACC6R366_9GAMM</name>
<keyword evidence="2" id="KW-1185">Reference proteome</keyword>
<accession>A0ACC6R366</accession>
<gene>
    <name evidence="1" type="ORF">V6250_09225</name>
</gene>
<proteinExistence type="predicted"/>